<proteinExistence type="predicted"/>
<evidence type="ECO:0000313" key="8">
    <source>
        <dbReference type="Proteomes" id="UP000198356"/>
    </source>
</evidence>
<keyword evidence="3 5" id="KW-1133">Transmembrane helix</keyword>
<sequence>MQTILRFLQLIAMVVWVGGIVFFAFVLAPYAFHNLPTQHLAGVVVGGTLRILHLMGFVCGGLFWVATAILFTRAPMRVRGRYEMQLMLSAVMLLATAYLQANVLPAMDLDVSHAGGDINAVAATHPARVHFEKLHVRSERVEGVVLLFGIGVLLLMARENPDPANT</sequence>
<gene>
    <name evidence="7" type="ORF">SAMN05421770_103421</name>
</gene>
<accession>A0A239J6W5</accession>
<dbReference type="GO" id="GO:0016020">
    <property type="term" value="C:membrane"/>
    <property type="evidence" value="ECO:0007669"/>
    <property type="project" value="UniProtKB-SubCell"/>
</dbReference>
<feature type="transmembrane region" description="Helical" evidence="5">
    <location>
        <begin position="7"/>
        <end position="31"/>
    </location>
</feature>
<evidence type="ECO:0000256" key="5">
    <source>
        <dbReference type="SAM" id="Phobius"/>
    </source>
</evidence>
<feature type="transmembrane region" description="Helical" evidence="5">
    <location>
        <begin position="141"/>
        <end position="157"/>
    </location>
</feature>
<evidence type="ECO:0000256" key="1">
    <source>
        <dbReference type="ARBA" id="ARBA00004370"/>
    </source>
</evidence>
<evidence type="ECO:0000256" key="4">
    <source>
        <dbReference type="ARBA" id="ARBA00023136"/>
    </source>
</evidence>
<dbReference type="RefSeq" id="WP_089408516.1">
    <property type="nucleotide sequence ID" value="NZ_FZOU01000003.1"/>
</dbReference>
<feature type="transmembrane region" description="Helical" evidence="5">
    <location>
        <begin position="84"/>
        <end position="101"/>
    </location>
</feature>
<comment type="subcellular location">
    <subcellularLocation>
        <location evidence="1">Membrane</location>
    </subcellularLocation>
</comment>
<evidence type="ECO:0000259" key="6">
    <source>
        <dbReference type="Pfam" id="PF13664"/>
    </source>
</evidence>
<protein>
    <recommendedName>
        <fullName evidence="6">TMEM205-like domain-containing protein</fullName>
    </recommendedName>
</protein>
<feature type="transmembrane region" description="Helical" evidence="5">
    <location>
        <begin position="51"/>
        <end position="72"/>
    </location>
</feature>
<dbReference type="Proteomes" id="UP000198356">
    <property type="component" value="Unassembled WGS sequence"/>
</dbReference>
<reference evidence="7 8" key="1">
    <citation type="submission" date="2017-06" db="EMBL/GenBank/DDBJ databases">
        <authorList>
            <person name="Kim H.J."/>
            <person name="Triplett B.A."/>
        </authorList>
    </citation>
    <scope>NUCLEOTIDE SEQUENCE [LARGE SCALE GENOMIC DNA]</scope>
    <source>
        <strain evidence="7 8">DSM 18704</strain>
    </source>
</reference>
<evidence type="ECO:0000256" key="3">
    <source>
        <dbReference type="ARBA" id="ARBA00022989"/>
    </source>
</evidence>
<keyword evidence="4 5" id="KW-0472">Membrane</keyword>
<dbReference type="AlphaFoldDB" id="A0A239J6W5"/>
<dbReference type="InterPro" id="IPR025423">
    <property type="entry name" value="TMEM205-like"/>
</dbReference>
<name>A0A239J6W5_9BACT</name>
<dbReference type="OrthoDB" id="121934at2"/>
<organism evidence="7 8">
    <name type="scientific">Granulicella rosea</name>
    <dbReference type="NCBI Taxonomy" id="474952"/>
    <lineage>
        <taxon>Bacteria</taxon>
        <taxon>Pseudomonadati</taxon>
        <taxon>Acidobacteriota</taxon>
        <taxon>Terriglobia</taxon>
        <taxon>Terriglobales</taxon>
        <taxon>Acidobacteriaceae</taxon>
        <taxon>Granulicella</taxon>
    </lineage>
</organism>
<keyword evidence="2 5" id="KW-0812">Transmembrane</keyword>
<evidence type="ECO:0000313" key="7">
    <source>
        <dbReference type="EMBL" id="SNT00394.1"/>
    </source>
</evidence>
<dbReference type="EMBL" id="FZOU01000003">
    <property type="protein sequence ID" value="SNT00394.1"/>
    <property type="molecule type" value="Genomic_DNA"/>
</dbReference>
<keyword evidence="8" id="KW-1185">Reference proteome</keyword>
<evidence type="ECO:0000256" key="2">
    <source>
        <dbReference type="ARBA" id="ARBA00022692"/>
    </source>
</evidence>
<feature type="domain" description="TMEM205-like" evidence="6">
    <location>
        <begin position="13"/>
        <end position="107"/>
    </location>
</feature>
<dbReference type="Pfam" id="PF13664">
    <property type="entry name" value="DUF4149"/>
    <property type="match status" value="1"/>
</dbReference>